<evidence type="ECO:0000313" key="5">
    <source>
        <dbReference type="EMBL" id="CAL4777597.1"/>
    </source>
</evidence>
<keyword evidence="6" id="KW-1185">Reference proteome</keyword>
<dbReference type="GO" id="GO:0051213">
    <property type="term" value="F:dioxygenase activity"/>
    <property type="evidence" value="ECO:0007669"/>
    <property type="project" value="UniProtKB-KW"/>
</dbReference>
<dbReference type="Proteomes" id="UP001152797">
    <property type="component" value="Unassembled WGS sequence"/>
</dbReference>
<feature type="compositionally biased region" description="Basic and acidic residues" evidence="1">
    <location>
        <begin position="68"/>
        <end position="77"/>
    </location>
</feature>
<reference evidence="3" key="1">
    <citation type="submission" date="2022-10" db="EMBL/GenBank/DDBJ databases">
        <authorList>
            <person name="Chen Y."/>
            <person name="Dougan E. K."/>
            <person name="Chan C."/>
            <person name="Rhodes N."/>
            <person name="Thang M."/>
        </authorList>
    </citation>
    <scope>NUCLEOTIDE SEQUENCE</scope>
</reference>
<dbReference type="Gene3D" id="3.40.50.300">
    <property type="entry name" value="P-loop containing nucleotide triphosphate hydrolases"/>
    <property type="match status" value="1"/>
</dbReference>
<dbReference type="PANTHER" id="PTHR36451">
    <property type="entry name" value="PAPS-DEPENDENT SULFOTRANSFERASE STF3"/>
    <property type="match status" value="1"/>
</dbReference>
<feature type="region of interest" description="Disordered" evidence="1">
    <location>
        <begin position="43"/>
        <end position="77"/>
    </location>
</feature>
<dbReference type="EMBL" id="CAMXCT020001458">
    <property type="protein sequence ID" value="CAL1143660.1"/>
    <property type="molecule type" value="Genomic_DNA"/>
</dbReference>
<gene>
    <name evidence="3" type="ORF">C1SCF055_LOCUS17284</name>
</gene>
<accession>A0A9P1CET3</accession>
<keyword evidence="5" id="KW-0560">Oxidoreductase</keyword>
<sequence length="1347" mass="153447">MTSAQVAPHFYQSKEGWFCGSEYFLEITSRCDVKDLDGFKGKMPKGQGAAADAPKPSRWSRAASRSEAAPKTEGYDTPDQRKVYTLGTWRVSREVYLWQLSSLDVKLLVDVRGNPKAGREEQLFKGKDFTKALLTIGVRYEYWGDRLGEDQMCDGPEELQRVLKGLFASAPQGPICILGHMHEPHKCHRLHLCDLLPPGRNSVQHLMWEDHRQTKSLSHQEAKTLYNRWVSYFNECLEREKQKRVVTNSGKWRRHGHKRLGEVEAATIANSLPVLSWESTSSAEWEEKLRDGKAYRLRLPWDTEILWYPHFLTEHEADELEDTVTEKITMYHPTYLFQTPSGVTQETVNRKGQARICDDFNFGIQYDSSRDKSMLYVSQKMEPWTRSLMHRIEHASESVFNAIWFNHYRDGTVTIHWHTDGNEGLGPDPIIGSLSIGATRDFAFKSKREWHGVRPAKDGSLRKSSGIIHLTLPLFHGSLCVMGKNSQRHWLHAVPAMEGIRRERTNLTFRFWALEGFETIDDAEAHSNDAATNRQYRLRVVPSTALLQRMVTRGAARCRPVIVDAPRDPTLSVGEMLKRLQEHVLSPVGEVVLAAEATETRDREILQNDSVLLEELERLGLWPCKSGCPVFTLQLLPVSSEKIAEKAPVEEDPWDVWDVKISEAFSRSLGSAGLQLLREVKISCPGPYVPQAKVIDSRNWIQEVIQNLSGIQRKSKGKGRISQMVYHQCSEFCALYLARPKSSVHLVLTPKRPLRFNELSAMEAPLLRRLGLYGHLLREFLGKHHFKVGLQTRKLSRDTQVFAHLISMDLVPPDLSDLTRRHFLEFTEAPGSTAFISLEDLARHLVDGSTLGGSSKLEDTLRCHRCGQLFGDSMRQLLLHLRRCEAPEFDAGSPPPVAAPSTTSAVELLEEMGFRCGREAFCEFDFSARKNWLDVAQLIRHVRSNRCVPLEAQKAFGLFAEDLEDVPLSFWARLITAWAVQTHVHSHEVLQNDIERHPVTSSTLRPPIFIVGLPRTGTTLLHHLLALDPESQCLRAYELMRCTRSIEGWPQRLVDALDWAKLALLMRLSEIIAPQWPHHHQLDANSPEECLFALQRSMPLDTHYRARSRLLERYASEEEIPLAAYQRYHLYLQQVQLRRGSMQKRFVLKGQLIHLHYMAQLRSVFPSAHVVWSHRPAEEVVGSLCSLRKSQQEVFLNEAPDKCEVGAGVLKYLSDALERAGEALEQKEANELVERLVHVQYQSLVADPVAVVEKIYETFGWRVSPEHREAMEDYLARSLAQRSRAETGKQRYHDASLGSYGLSGQSVRQRLAETKHGKRFSDLGRFFQGTGTGVVRHSQLSTFGPGN</sequence>
<dbReference type="InterPro" id="IPR052736">
    <property type="entry name" value="Stf3_sulfotransferase"/>
</dbReference>
<dbReference type="PANTHER" id="PTHR36451:SF1">
    <property type="entry name" value="OMEGA-HYDROXY-BETA-DIHYDROMENAQUINONE-9 SULFOTRANSFERASE STF3"/>
    <property type="match status" value="1"/>
</dbReference>
<comment type="caution">
    <text evidence="3">The sequence shown here is derived from an EMBL/GenBank/DDBJ whole genome shotgun (WGS) entry which is preliminary data.</text>
</comment>
<dbReference type="SUPFAM" id="SSF52540">
    <property type="entry name" value="P-loop containing nucleoside triphosphate hydrolases"/>
    <property type="match status" value="1"/>
</dbReference>
<dbReference type="EMBL" id="CAMXCT030001458">
    <property type="protein sequence ID" value="CAL4777597.1"/>
    <property type="molecule type" value="Genomic_DNA"/>
</dbReference>
<evidence type="ECO:0000259" key="2">
    <source>
        <dbReference type="PROSITE" id="PS51471"/>
    </source>
</evidence>
<reference evidence="4" key="2">
    <citation type="submission" date="2024-04" db="EMBL/GenBank/DDBJ databases">
        <authorList>
            <person name="Chen Y."/>
            <person name="Shah S."/>
            <person name="Dougan E. K."/>
            <person name="Thang M."/>
            <person name="Chan C."/>
        </authorList>
    </citation>
    <scope>NUCLEOTIDE SEQUENCE [LARGE SCALE GENOMIC DNA]</scope>
</reference>
<dbReference type="Pfam" id="PF13469">
    <property type="entry name" value="Sulfotransfer_3"/>
    <property type="match status" value="1"/>
</dbReference>
<dbReference type="InterPro" id="IPR005123">
    <property type="entry name" value="Oxoglu/Fe-dep_dioxygenase_dom"/>
</dbReference>
<feature type="domain" description="Fe2OG dioxygenase" evidence="2">
    <location>
        <begin position="395"/>
        <end position="513"/>
    </location>
</feature>
<dbReference type="SUPFAM" id="SSF51197">
    <property type="entry name" value="Clavaminate synthase-like"/>
    <property type="match status" value="1"/>
</dbReference>
<dbReference type="EMBL" id="CAMXCT010001458">
    <property type="protein sequence ID" value="CAI3990285.1"/>
    <property type="molecule type" value="Genomic_DNA"/>
</dbReference>
<dbReference type="Pfam" id="PF13532">
    <property type="entry name" value="2OG-FeII_Oxy_2"/>
    <property type="match status" value="1"/>
</dbReference>
<dbReference type="Gene3D" id="3.30.428.10">
    <property type="entry name" value="HIT-like"/>
    <property type="match status" value="1"/>
</dbReference>
<dbReference type="InterPro" id="IPR027417">
    <property type="entry name" value="P-loop_NTPase"/>
</dbReference>
<name>A0A9P1CET3_9DINO</name>
<dbReference type="InterPro" id="IPR037151">
    <property type="entry name" value="AlkB-like_sf"/>
</dbReference>
<dbReference type="OrthoDB" id="545910at2759"/>
<feature type="compositionally biased region" description="Low complexity" evidence="1">
    <location>
        <begin position="53"/>
        <end position="67"/>
    </location>
</feature>
<dbReference type="PROSITE" id="PS51471">
    <property type="entry name" value="FE2OG_OXY"/>
    <property type="match status" value="1"/>
</dbReference>
<organism evidence="3">
    <name type="scientific">Cladocopium goreaui</name>
    <dbReference type="NCBI Taxonomy" id="2562237"/>
    <lineage>
        <taxon>Eukaryota</taxon>
        <taxon>Sar</taxon>
        <taxon>Alveolata</taxon>
        <taxon>Dinophyceae</taxon>
        <taxon>Suessiales</taxon>
        <taxon>Symbiodiniaceae</taxon>
        <taxon>Cladocopium</taxon>
    </lineage>
</organism>
<proteinExistence type="predicted"/>
<keyword evidence="5" id="KW-0223">Dioxygenase</keyword>
<evidence type="ECO:0000313" key="3">
    <source>
        <dbReference type="EMBL" id="CAI3990285.1"/>
    </source>
</evidence>
<protein>
    <submittedName>
        <fullName evidence="5">Alpha-ketoglutarate-dependent dioxygenase alkB homolog 3 (Alkylated DNA repair protein alkB homolog 3) (MAbh3)</fullName>
    </submittedName>
</protein>
<evidence type="ECO:0000256" key="1">
    <source>
        <dbReference type="SAM" id="MobiDB-lite"/>
    </source>
</evidence>
<dbReference type="InterPro" id="IPR036265">
    <property type="entry name" value="HIT-like_sf"/>
</dbReference>
<evidence type="ECO:0000313" key="6">
    <source>
        <dbReference type="Proteomes" id="UP001152797"/>
    </source>
</evidence>
<evidence type="ECO:0000313" key="4">
    <source>
        <dbReference type="EMBL" id="CAL1143660.1"/>
    </source>
</evidence>
<dbReference type="Gene3D" id="2.60.120.590">
    <property type="entry name" value="Alpha-ketoglutarate-dependent dioxygenase AlkB-like"/>
    <property type="match status" value="1"/>
</dbReference>
<dbReference type="InterPro" id="IPR027450">
    <property type="entry name" value="AlkB-like"/>
</dbReference>